<evidence type="ECO:0000256" key="1">
    <source>
        <dbReference type="SAM" id="MobiDB-lite"/>
    </source>
</evidence>
<dbReference type="InterPro" id="IPR050410">
    <property type="entry name" value="CCR4/nocturin_mRNA_transcr"/>
</dbReference>
<feature type="compositionally biased region" description="Low complexity" evidence="1">
    <location>
        <begin position="1"/>
        <end position="21"/>
    </location>
</feature>
<dbReference type="EMBL" id="CAUYUJ010022559">
    <property type="protein sequence ID" value="CAK0911319.1"/>
    <property type="molecule type" value="Genomic_DNA"/>
</dbReference>
<feature type="region of interest" description="Disordered" evidence="1">
    <location>
        <begin position="1"/>
        <end position="30"/>
    </location>
</feature>
<keyword evidence="4" id="KW-1185">Reference proteome</keyword>
<dbReference type="Gene3D" id="3.60.10.10">
    <property type="entry name" value="Endonuclease/exonuclease/phosphatase"/>
    <property type="match status" value="1"/>
</dbReference>
<protein>
    <recommendedName>
        <fullName evidence="2">Endonuclease/exonuclease/phosphatase domain-containing protein</fullName>
    </recommendedName>
</protein>
<dbReference type="SUPFAM" id="SSF56219">
    <property type="entry name" value="DNase I-like"/>
    <property type="match status" value="1"/>
</dbReference>
<organism evidence="3 4">
    <name type="scientific">Prorocentrum cordatum</name>
    <dbReference type="NCBI Taxonomy" id="2364126"/>
    <lineage>
        <taxon>Eukaryota</taxon>
        <taxon>Sar</taxon>
        <taxon>Alveolata</taxon>
        <taxon>Dinophyceae</taxon>
        <taxon>Prorocentrales</taxon>
        <taxon>Prorocentraceae</taxon>
        <taxon>Prorocentrum</taxon>
    </lineage>
</organism>
<sequence>MAQRPSRSPSRGSSSSRSGSRSTDKEEPPVTVMRAELVRGHRPVVVSEVPVYVALRDRDGRFFEDKGHCPNVRYRWLRGPVIKPCFFHPHKMSQVQDVAKTYQSYCSKECFLRGWHNLPQHLWGPRADEETSEEPIAEWTVVATTRSYCPSHQDIDRPLRLDISPILKDGTDSRLGSMSITTGTVIPTPKEARTRRMISNGGTFNAEWLSKQFKVMNWNVLADLYATESVYPYCEKWALSWTWRKHLILKELKSMTADIITLQEVQKDAFDDWFKPQLAEAGYEGIYQQKKRDPIFHRGKYTAEGCATFYKTTRFKRVDKQVIDYDKLSASEVGMLEANPQQVDKCLQRFCKGNIALAVILEDLHIKTTHSSQVPGPSGGHVLCVVNTHILCDPGSADVKLWQAHLLLQTLKGMSIGNMPLLICGDFNSTPDSAVYEYLRKGSVRGDHEDLRNDPCGLMGKLTLRHSLCMATAYQTCNGREAQYTNYTEDFKGTLDYIWFSPDALAVLAISQVDDESQLTQETALPSSTRPSDHVSLVATFMFHDAPAEAPEAQPTGLPSGAGRAGGCNAAAALAGVGMSQGGGGGPRPQRPSPYHMGSAGALVGGGMAAPGNDGGLYMAGYLGTGGPITAPRYL</sequence>
<gene>
    <name evidence="3" type="ORF">PCOR1329_LOCUS85237</name>
</gene>
<accession>A0ABN9YFI1</accession>
<dbReference type="InterPro" id="IPR036691">
    <property type="entry name" value="Endo/exonu/phosph_ase_sf"/>
</dbReference>
<dbReference type="Pfam" id="PF03372">
    <property type="entry name" value="Exo_endo_phos"/>
    <property type="match status" value="1"/>
</dbReference>
<proteinExistence type="predicted"/>
<name>A0ABN9YFI1_9DINO</name>
<dbReference type="InterPro" id="IPR005135">
    <property type="entry name" value="Endo/exonuclease/phosphatase"/>
</dbReference>
<evidence type="ECO:0000259" key="2">
    <source>
        <dbReference type="Pfam" id="PF03372"/>
    </source>
</evidence>
<dbReference type="PANTHER" id="PTHR12121">
    <property type="entry name" value="CARBON CATABOLITE REPRESSOR PROTEIN 4"/>
    <property type="match status" value="1"/>
</dbReference>
<comment type="caution">
    <text evidence="3">The sequence shown here is derived from an EMBL/GenBank/DDBJ whole genome shotgun (WGS) entry which is preliminary data.</text>
</comment>
<evidence type="ECO:0000313" key="3">
    <source>
        <dbReference type="EMBL" id="CAK0911319.1"/>
    </source>
</evidence>
<evidence type="ECO:0000313" key="4">
    <source>
        <dbReference type="Proteomes" id="UP001189429"/>
    </source>
</evidence>
<reference evidence="3" key="1">
    <citation type="submission" date="2023-10" db="EMBL/GenBank/DDBJ databases">
        <authorList>
            <person name="Chen Y."/>
            <person name="Shah S."/>
            <person name="Dougan E. K."/>
            <person name="Thang M."/>
            <person name="Chan C."/>
        </authorList>
    </citation>
    <scope>NUCLEOTIDE SEQUENCE [LARGE SCALE GENOMIC DNA]</scope>
</reference>
<dbReference type="PANTHER" id="PTHR12121:SF34">
    <property type="entry name" value="PROTEIN ANGEL"/>
    <property type="match status" value="1"/>
</dbReference>
<feature type="domain" description="Endonuclease/exonuclease/phosphatase" evidence="2">
    <location>
        <begin position="216"/>
        <end position="534"/>
    </location>
</feature>
<dbReference type="Proteomes" id="UP001189429">
    <property type="component" value="Unassembled WGS sequence"/>
</dbReference>